<keyword evidence="2" id="KW-0812">Transmembrane</keyword>
<keyword evidence="2" id="KW-1133">Transmembrane helix</keyword>
<evidence type="ECO:0000256" key="2">
    <source>
        <dbReference type="SAM" id="Phobius"/>
    </source>
</evidence>
<dbReference type="SMART" id="SM00257">
    <property type="entry name" value="LysM"/>
    <property type="match status" value="1"/>
</dbReference>
<name>A0A7I7JSU2_9MYCO</name>
<protein>
    <submittedName>
        <fullName evidence="4">Peptidoglycan-binding protein LysM</fullName>
    </submittedName>
</protein>
<evidence type="ECO:0000313" key="4">
    <source>
        <dbReference type="EMBL" id="BBX14508.1"/>
    </source>
</evidence>
<feature type="region of interest" description="Disordered" evidence="1">
    <location>
        <begin position="13"/>
        <end position="55"/>
    </location>
</feature>
<dbReference type="InterPro" id="IPR018392">
    <property type="entry name" value="LysM"/>
</dbReference>
<reference evidence="4 5" key="1">
    <citation type="journal article" date="2019" name="Emerg. Microbes Infect.">
        <title>Comprehensive subspecies identification of 175 nontuberculous mycobacteria species based on 7547 genomic profiles.</title>
        <authorList>
            <person name="Matsumoto Y."/>
            <person name="Kinjo T."/>
            <person name="Motooka D."/>
            <person name="Nabeya D."/>
            <person name="Jung N."/>
            <person name="Uechi K."/>
            <person name="Horii T."/>
            <person name="Iida T."/>
            <person name="Fujita J."/>
            <person name="Nakamura S."/>
        </authorList>
    </citation>
    <scope>NUCLEOTIDE SEQUENCE [LARGE SCALE GENOMIC DNA]</scope>
    <source>
        <strain evidence="4 5">JCM 6391</strain>
    </source>
</reference>
<dbReference type="InterPro" id="IPR036779">
    <property type="entry name" value="LysM_dom_sf"/>
</dbReference>
<dbReference type="RefSeq" id="WP_193465379.1">
    <property type="nucleotide sequence ID" value="NZ_AP022562.1"/>
</dbReference>
<accession>A0A7I7JSU2</accession>
<organism evidence="4 5">
    <name type="scientific">Mycobacterium novum</name>
    <dbReference type="NCBI Taxonomy" id="2492438"/>
    <lineage>
        <taxon>Bacteria</taxon>
        <taxon>Bacillati</taxon>
        <taxon>Actinomycetota</taxon>
        <taxon>Actinomycetes</taxon>
        <taxon>Mycobacteriales</taxon>
        <taxon>Mycobacteriaceae</taxon>
        <taxon>Mycobacterium</taxon>
    </lineage>
</organism>
<dbReference type="AlphaFoldDB" id="A0A7I7JSU2"/>
<gene>
    <name evidence="4" type="ORF">MNVM_35890</name>
</gene>
<feature type="transmembrane region" description="Helical" evidence="2">
    <location>
        <begin position="73"/>
        <end position="94"/>
    </location>
</feature>
<sequence length="166" mass="17279">MMLIDTFAPTFDPAERAPVGPRRRPVTSGRAHAVHTRPARVVRSRPDGAPLSHRGTGVLMSRTAHRPRPTKPITPATTVVLALIAAGITVWLGLIAQFGATMADGGSAVPGELGVVRVQSGETLQHLAARVAPDAPTSQVVDRIRELNSLESAALGAGQTLIAPIG</sequence>
<keyword evidence="2" id="KW-0472">Membrane</keyword>
<keyword evidence="5" id="KW-1185">Reference proteome</keyword>
<dbReference type="KEGG" id="mnm:MNVM_35890"/>
<proteinExistence type="predicted"/>
<evidence type="ECO:0000313" key="5">
    <source>
        <dbReference type="Proteomes" id="UP000466997"/>
    </source>
</evidence>
<dbReference type="EMBL" id="AP022562">
    <property type="protein sequence ID" value="BBX14508.1"/>
    <property type="molecule type" value="Genomic_DNA"/>
</dbReference>
<dbReference type="Proteomes" id="UP000466997">
    <property type="component" value="Chromosome"/>
</dbReference>
<evidence type="ECO:0000259" key="3">
    <source>
        <dbReference type="SMART" id="SM00257"/>
    </source>
</evidence>
<evidence type="ECO:0000256" key="1">
    <source>
        <dbReference type="SAM" id="MobiDB-lite"/>
    </source>
</evidence>
<dbReference type="Gene3D" id="3.10.350.10">
    <property type="entry name" value="LysM domain"/>
    <property type="match status" value="1"/>
</dbReference>
<dbReference type="Pfam" id="PF01476">
    <property type="entry name" value="LysM"/>
    <property type="match status" value="1"/>
</dbReference>
<feature type="compositionally biased region" description="Basic residues" evidence="1">
    <location>
        <begin position="32"/>
        <end position="43"/>
    </location>
</feature>
<feature type="domain" description="LysM" evidence="3">
    <location>
        <begin position="115"/>
        <end position="164"/>
    </location>
</feature>